<dbReference type="NCBIfam" id="NF041874">
    <property type="entry name" value="EPS_EpsC"/>
    <property type="match status" value="1"/>
</dbReference>
<dbReference type="Pfam" id="PF00132">
    <property type="entry name" value="Hexapep"/>
    <property type="match status" value="1"/>
</dbReference>
<evidence type="ECO:0000313" key="12">
    <source>
        <dbReference type="EMBL" id="KRK97463.1"/>
    </source>
</evidence>
<dbReference type="InterPro" id="IPR011004">
    <property type="entry name" value="Trimer_LpxA-like_sf"/>
</dbReference>
<evidence type="ECO:0000256" key="2">
    <source>
        <dbReference type="ARBA" id="ARBA00007274"/>
    </source>
</evidence>
<evidence type="ECO:0000256" key="7">
    <source>
        <dbReference type="ARBA" id="ARBA00022737"/>
    </source>
</evidence>
<keyword evidence="13" id="KW-1185">Reference proteome</keyword>
<accession>A0A0R1M0F3</accession>
<dbReference type="Proteomes" id="UP000051160">
    <property type="component" value="Unassembled WGS sequence"/>
</dbReference>
<keyword evidence="7" id="KW-0677">Repeat</keyword>
<name>A0A0R1M0F3_9LACO</name>
<evidence type="ECO:0000256" key="9">
    <source>
        <dbReference type="ARBA" id="ARBA00023315"/>
    </source>
</evidence>
<gene>
    <name evidence="12" type="ORF">FD04_GL001490</name>
</gene>
<dbReference type="GO" id="GO:0009001">
    <property type="term" value="F:serine O-acetyltransferase activity"/>
    <property type="evidence" value="ECO:0007669"/>
    <property type="project" value="UniProtKB-EC"/>
</dbReference>
<evidence type="ECO:0000256" key="1">
    <source>
        <dbReference type="ARBA" id="ARBA00004876"/>
    </source>
</evidence>
<comment type="pathway">
    <text evidence="1">Amino-acid biosynthesis; L-cysteine biosynthesis; L-cysteine from L-serine: step 1/2.</text>
</comment>
<dbReference type="UniPathway" id="UPA00136">
    <property type="reaction ID" value="UER00199"/>
</dbReference>
<evidence type="ECO:0000256" key="4">
    <source>
        <dbReference type="ARBA" id="ARBA00018522"/>
    </source>
</evidence>
<dbReference type="PATRIC" id="fig|1423776.4.peg.1508"/>
<dbReference type="InterPro" id="IPR018357">
    <property type="entry name" value="Hexapep_transf_CS"/>
</dbReference>
<dbReference type="GO" id="GO:0005737">
    <property type="term" value="C:cytoplasm"/>
    <property type="evidence" value="ECO:0007669"/>
    <property type="project" value="InterPro"/>
</dbReference>
<dbReference type="InterPro" id="IPR005881">
    <property type="entry name" value="Ser_O-AcTrfase"/>
</dbReference>
<dbReference type="PANTHER" id="PTHR42811">
    <property type="entry name" value="SERINE ACETYLTRANSFERASE"/>
    <property type="match status" value="1"/>
</dbReference>
<reference evidence="12 13" key="1">
    <citation type="journal article" date="2015" name="Genome Announc.">
        <title>Expanding the biotechnology potential of lactobacilli through comparative genomics of 213 strains and associated genera.</title>
        <authorList>
            <person name="Sun Z."/>
            <person name="Harris H.M."/>
            <person name="McCann A."/>
            <person name="Guo C."/>
            <person name="Argimon S."/>
            <person name="Zhang W."/>
            <person name="Yang X."/>
            <person name="Jeffery I.B."/>
            <person name="Cooney J.C."/>
            <person name="Kagawa T.F."/>
            <person name="Liu W."/>
            <person name="Song Y."/>
            <person name="Salvetti E."/>
            <person name="Wrobel A."/>
            <person name="Rasinkangas P."/>
            <person name="Parkhill J."/>
            <person name="Rea M.C."/>
            <person name="O'Sullivan O."/>
            <person name="Ritari J."/>
            <person name="Douillard F.P."/>
            <person name="Paul Ross R."/>
            <person name="Yang R."/>
            <person name="Briner A.E."/>
            <person name="Felis G.E."/>
            <person name="de Vos W.M."/>
            <person name="Barrangou R."/>
            <person name="Klaenhammer T.R."/>
            <person name="Caufield P.W."/>
            <person name="Cui Y."/>
            <person name="Zhang H."/>
            <person name="O'Toole P.W."/>
        </authorList>
    </citation>
    <scope>NUCLEOTIDE SEQUENCE [LARGE SCALE GENOMIC DNA]</scope>
    <source>
        <strain evidence="12 13">DSM 19909</strain>
    </source>
</reference>
<dbReference type="SUPFAM" id="SSF51161">
    <property type="entry name" value="Trimeric LpxA-like enzymes"/>
    <property type="match status" value="1"/>
</dbReference>
<dbReference type="GO" id="GO:0006535">
    <property type="term" value="P:cysteine biosynthetic process from serine"/>
    <property type="evidence" value="ECO:0007669"/>
    <property type="project" value="InterPro"/>
</dbReference>
<dbReference type="EC" id="2.3.1.30" evidence="3 11"/>
<dbReference type="InterPro" id="IPR042122">
    <property type="entry name" value="Ser_AcTrfase_N_sf"/>
</dbReference>
<dbReference type="PROSITE" id="PS00101">
    <property type="entry name" value="HEXAPEP_TRANSFERASES"/>
    <property type="match status" value="1"/>
</dbReference>
<dbReference type="STRING" id="1423776.FD04_GL001490"/>
<dbReference type="AlphaFoldDB" id="A0A0R1M0F3"/>
<evidence type="ECO:0000256" key="3">
    <source>
        <dbReference type="ARBA" id="ARBA00013266"/>
    </source>
</evidence>
<dbReference type="RefSeq" id="WP_054700262.1">
    <property type="nucleotide sequence ID" value="NZ_AZEE01000029.1"/>
</dbReference>
<dbReference type="Gene3D" id="1.10.3130.10">
    <property type="entry name" value="serine acetyltransferase, domain 1"/>
    <property type="match status" value="1"/>
</dbReference>
<comment type="caution">
    <text evidence="12">The sequence shown here is derived from an EMBL/GenBank/DDBJ whole genome shotgun (WGS) entry which is preliminary data.</text>
</comment>
<evidence type="ECO:0000313" key="13">
    <source>
        <dbReference type="Proteomes" id="UP000051160"/>
    </source>
</evidence>
<evidence type="ECO:0000256" key="8">
    <source>
        <dbReference type="ARBA" id="ARBA00023192"/>
    </source>
</evidence>
<keyword evidence="5" id="KW-0028">Amino-acid biosynthesis</keyword>
<keyword evidence="8" id="KW-0198">Cysteine biosynthesis</keyword>
<dbReference type="InterPro" id="IPR045304">
    <property type="entry name" value="LbH_SAT"/>
</dbReference>
<keyword evidence="6 11" id="KW-0808">Transferase</keyword>
<evidence type="ECO:0000256" key="11">
    <source>
        <dbReference type="PIRNR" id="PIRNR000441"/>
    </source>
</evidence>
<dbReference type="Gene3D" id="2.160.10.10">
    <property type="entry name" value="Hexapeptide repeat proteins"/>
    <property type="match status" value="1"/>
</dbReference>
<evidence type="ECO:0000256" key="10">
    <source>
        <dbReference type="ARBA" id="ARBA00049486"/>
    </source>
</evidence>
<dbReference type="InterPro" id="IPR001451">
    <property type="entry name" value="Hexapep"/>
</dbReference>
<dbReference type="PIRSF" id="PIRSF000441">
    <property type="entry name" value="CysE"/>
    <property type="match status" value="1"/>
</dbReference>
<dbReference type="OrthoDB" id="9801456at2"/>
<dbReference type="CDD" id="cd03354">
    <property type="entry name" value="LbH_SAT"/>
    <property type="match status" value="1"/>
</dbReference>
<evidence type="ECO:0000256" key="5">
    <source>
        <dbReference type="ARBA" id="ARBA00022605"/>
    </source>
</evidence>
<keyword evidence="9 11" id="KW-0012">Acyltransferase</keyword>
<dbReference type="FunFam" id="2.160.10.10:FF:000007">
    <property type="entry name" value="Serine acetyltransferase"/>
    <property type="match status" value="1"/>
</dbReference>
<proteinExistence type="inferred from homology"/>
<dbReference type="EMBL" id="AZEE01000029">
    <property type="protein sequence ID" value="KRK97463.1"/>
    <property type="molecule type" value="Genomic_DNA"/>
</dbReference>
<comment type="catalytic activity">
    <reaction evidence="10 11">
        <text>L-serine + acetyl-CoA = O-acetyl-L-serine + CoA</text>
        <dbReference type="Rhea" id="RHEA:24560"/>
        <dbReference type="ChEBI" id="CHEBI:33384"/>
        <dbReference type="ChEBI" id="CHEBI:57287"/>
        <dbReference type="ChEBI" id="CHEBI:57288"/>
        <dbReference type="ChEBI" id="CHEBI:58340"/>
        <dbReference type="EC" id="2.3.1.30"/>
    </reaction>
</comment>
<comment type="similarity">
    <text evidence="2 11">Belongs to the transferase hexapeptide repeat family.</text>
</comment>
<evidence type="ECO:0000256" key="6">
    <source>
        <dbReference type="ARBA" id="ARBA00022679"/>
    </source>
</evidence>
<sequence length="197" mass="21089">MLQTARAILKRDPAAHSLLAVVLTYPGFRALFWHRLAHALDQRHHYLVAGLISQHAAKVTGISIAPAAQIGQRVFIDHGIGVVIGATAVIEDDVTLLHGVTLGARHNVTKTGRRHPIVKRGAFIGANAQILGTVTIGEGAKVGAGAVVLQDVSAGDTAVGNPARMIHHPTKVMTLPINQPDQLEKQREPIKLRTNRE</sequence>
<organism evidence="12 13">
    <name type="scientific">Secundilactobacillus odoratitofui DSM 19909 = JCM 15043</name>
    <dbReference type="NCBI Taxonomy" id="1423776"/>
    <lineage>
        <taxon>Bacteria</taxon>
        <taxon>Bacillati</taxon>
        <taxon>Bacillota</taxon>
        <taxon>Bacilli</taxon>
        <taxon>Lactobacillales</taxon>
        <taxon>Lactobacillaceae</taxon>
        <taxon>Secundilactobacillus</taxon>
    </lineage>
</organism>
<dbReference type="InterPro" id="IPR053376">
    <property type="entry name" value="Serine_acetyltransferase"/>
</dbReference>
<protein>
    <recommendedName>
        <fullName evidence="4 11">Serine acetyltransferase</fullName>
        <ecNumber evidence="3 11">2.3.1.30</ecNumber>
    </recommendedName>
</protein>